<dbReference type="Gene3D" id="2.40.50.140">
    <property type="entry name" value="Nucleic acid-binding proteins"/>
    <property type="match status" value="1"/>
</dbReference>
<evidence type="ECO:0000313" key="6">
    <source>
        <dbReference type="Proteomes" id="UP000451860"/>
    </source>
</evidence>
<feature type="region of interest" description="Disordered" evidence="4">
    <location>
        <begin position="126"/>
        <end position="153"/>
    </location>
</feature>
<reference evidence="5 6" key="1">
    <citation type="submission" date="2019-10" db="EMBL/GenBank/DDBJ databases">
        <title>Georgenia wutianyii sp. nov. and Georgenia yuyongxinii sp. nov. isolated from plateau pika (Ochotona curzoniae) in the Qinghai-Tibet plateau of China.</title>
        <authorList>
            <person name="Tian Z."/>
        </authorList>
    </citation>
    <scope>NUCLEOTIDE SEQUENCE [LARGE SCALE GENOMIC DNA]</scope>
    <source>
        <strain evidence="5 6">DSM 21501</strain>
    </source>
</reference>
<dbReference type="InterPro" id="IPR000424">
    <property type="entry name" value="Primosome_PriB/ssb"/>
</dbReference>
<evidence type="ECO:0000256" key="1">
    <source>
        <dbReference type="ARBA" id="ARBA00023125"/>
    </source>
</evidence>
<organism evidence="5 6">
    <name type="scientific">Georgenia thermotolerans</name>
    <dbReference type="NCBI Taxonomy" id="527326"/>
    <lineage>
        <taxon>Bacteria</taxon>
        <taxon>Bacillati</taxon>
        <taxon>Actinomycetota</taxon>
        <taxon>Actinomycetes</taxon>
        <taxon>Micrococcales</taxon>
        <taxon>Bogoriellaceae</taxon>
        <taxon>Georgenia</taxon>
    </lineage>
</organism>
<dbReference type="InterPro" id="IPR011344">
    <property type="entry name" value="ssDNA-bd"/>
</dbReference>
<keyword evidence="6" id="KW-1185">Reference proteome</keyword>
<keyword evidence="1 2" id="KW-0238">DNA-binding</keyword>
<dbReference type="CDD" id="cd04496">
    <property type="entry name" value="SSB_OBF"/>
    <property type="match status" value="1"/>
</dbReference>
<proteinExistence type="predicted"/>
<dbReference type="RefSeq" id="WP_152202412.1">
    <property type="nucleotide sequence ID" value="NZ_VUKF01000014.1"/>
</dbReference>
<dbReference type="OrthoDB" id="4427276at2"/>
<dbReference type="InterPro" id="IPR012340">
    <property type="entry name" value="NA-bd_OB-fold"/>
</dbReference>
<dbReference type="EMBL" id="WHJE01000086">
    <property type="protein sequence ID" value="KAE8763227.1"/>
    <property type="molecule type" value="Genomic_DNA"/>
</dbReference>
<dbReference type="SUPFAM" id="SSF50249">
    <property type="entry name" value="Nucleic acid-binding proteins"/>
    <property type="match status" value="1"/>
</dbReference>
<dbReference type="GO" id="GO:0009295">
    <property type="term" value="C:nucleoid"/>
    <property type="evidence" value="ECO:0007669"/>
    <property type="project" value="TreeGrafter"/>
</dbReference>
<dbReference type="Pfam" id="PF00436">
    <property type="entry name" value="SSB"/>
    <property type="match status" value="1"/>
</dbReference>
<dbReference type="GO" id="GO:0003697">
    <property type="term" value="F:single-stranded DNA binding"/>
    <property type="evidence" value="ECO:0007669"/>
    <property type="project" value="InterPro"/>
</dbReference>
<dbReference type="NCBIfam" id="TIGR00621">
    <property type="entry name" value="ssb"/>
    <property type="match status" value="1"/>
</dbReference>
<dbReference type="AlphaFoldDB" id="A0A7J5ULH4"/>
<gene>
    <name evidence="5" type="primary">ssb</name>
    <name evidence="5" type="ORF">GB883_15195</name>
</gene>
<evidence type="ECO:0000313" key="5">
    <source>
        <dbReference type="EMBL" id="KAE8763227.1"/>
    </source>
</evidence>
<dbReference type="PANTHER" id="PTHR10302">
    <property type="entry name" value="SINGLE-STRANDED DNA-BINDING PROTEIN"/>
    <property type="match status" value="1"/>
</dbReference>
<evidence type="ECO:0000256" key="2">
    <source>
        <dbReference type="PROSITE-ProRule" id="PRU00252"/>
    </source>
</evidence>
<sequence>MTDRIEITVQGRAGSEPTRRVAANGASWVTFRLGATPRIPDRATGEYRDDRTGWFTVKVWRQLAENVAESVHKGTPVIVRGKVYVDTWTGESGERWDHVINADAVAVDLVGGTARYVRTVREEAARPAALTGPDGTRWETTEAPPEPGEEDALEEVAAEELAALGAGS</sequence>
<dbReference type="PANTHER" id="PTHR10302:SF27">
    <property type="entry name" value="SINGLE-STRANDED DNA-BINDING PROTEIN"/>
    <property type="match status" value="1"/>
</dbReference>
<dbReference type="PROSITE" id="PS50935">
    <property type="entry name" value="SSB"/>
    <property type="match status" value="1"/>
</dbReference>
<name>A0A7J5ULH4_9MICO</name>
<dbReference type="Proteomes" id="UP000451860">
    <property type="component" value="Unassembled WGS sequence"/>
</dbReference>
<evidence type="ECO:0000256" key="3">
    <source>
        <dbReference type="RuleBase" id="RU000524"/>
    </source>
</evidence>
<comment type="caution">
    <text evidence="5">The sequence shown here is derived from an EMBL/GenBank/DDBJ whole genome shotgun (WGS) entry which is preliminary data.</text>
</comment>
<evidence type="ECO:0000256" key="4">
    <source>
        <dbReference type="SAM" id="MobiDB-lite"/>
    </source>
</evidence>
<dbReference type="GO" id="GO:0006260">
    <property type="term" value="P:DNA replication"/>
    <property type="evidence" value="ECO:0007669"/>
    <property type="project" value="InterPro"/>
</dbReference>
<accession>A0A7J5ULH4</accession>
<protein>
    <recommendedName>
        <fullName evidence="3">Single-stranded DNA-binding protein</fullName>
    </recommendedName>
</protein>